<dbReference type="PANTHER" id="PTHR43133:SF58">
    <property type="entry name" value="ECF RNA POLYMERASE SIGMA FACTOR SIGD"/>
    <property type="match status" value="1"/>
</dbReference>
<dbReference type="Gene3D" id="1.10.1740.10">
    <property type="match status" value="1"/>
</dbReference>
<dbReference type="GO" id="GO:0016987">
    <property type="term" value="F:sigma factor activity"/>
    <property type="evidence" value="ECO:0007669"/>
    <property type="project" value="UniProtKB-KW"/>
</dbReference>
<organism evidence="7 8">
    <name type="scientific">Burkholderia humptydooensis</name>
    <dbReference type="NCBI Taxonomy" id="430531"/>
    <lineage>
        <taxon>Bacteria</taxon>
        <taxon>Pseudomonadati</taxon>
        <taxon>Pseudomonadota</taxon>
        <taxon>Betaproteobacteria</taxon>
        <taxon>Burkholderiales</taxon>
        <taxon>Burkholderiaceae</taxon>
        <taxon>Burkholderia</taxon>
        <taxon>pseudomallei group</taxon>
    </lineage>
</organism>
<dbReference type="SUPFAM" id="SSF88659">
    <property type="entry name" value="Sigma3 and sigma4 domains of RNA polymerase sigma factors"/>
    <property type="match status" value="1"/>
</dbReference>
<feature type="region of interest" description="Disordered" evidence="6">
    <location>
        <begin position="1"/>
        <end position="30"/>
    </location>
</feature>
<dbReference type="KEGG" id="bhg:I6G56_22940"/>
<feature type="compositionally biased region" description="Basic and acidic residues" evidence="6">
    <location>
        <begin position="1"/>
        <end position="16"/>
    </location>
</feature>
<keyword evidence="2" id="KW-0805">Transcription regulation</keyword>
<dbReference type="GO" id="GO:0003677">
    <property type="term" value="F:DNA binding"/>
    <property type="evidence" value="ECO:0007669"/>
    <property type="project" value="UniProtKB-KW"/>
</dbReference>
<gene>
    <name evidence="7" type="ORF">I6G56_22940</name>
</gene>
<dbReference type="InterPro" id="IPR013325">
    <property type="entry name" value="RNA_pol_sigma_r2"/>
</dbReference>
<evidence type="ECO:0000313" key="8">
    <source>
        <dbReference type="Proteomes" id="UP000594943"/>
    </source>
</evidence>
<dbReference type="Proteomes" id="UP000594943">
    <property type="component" value="Chromosome 2"/>
</dbReference>
<name>A0A7U4PA64_9BURK</name>
<dbReference type="Pfam" id="PF08281">
    <property type="entry name" value="Sigma70_r4_2"/>
    <property type="match status" value="1"/>
</dbReference>
<evidence type="ECO:0000256" key="6">
    <source>
        <dbReference type="SAM" id="MobiDB-lite"/>
    </source>
</evidence>
<dbReference type="SUPFAM" id="SSF88946">
    <property type="entry name" value="Sigma2 domain of RNA polymerase sigma factors"/>
    <property type="match status" value="1"/>
</dbReference>
<dbReference type="Gene3D" id="1.10.10.10">
    <property type="entry name" value="Winged helix-like DNA-binding domain superfamily/Winged helix DNA-binding domain"/>
    <property type="match status" value="1"/>
</dbReference>
<proteinExistence type="inferred from homology"/>
<feature type="compositionally biased region" description="Low complexity" evidence="6">
    <location>
        <begin position="17"/>
        <end position="30"/>
    </location>
</feature>
<evidence type="ECO:0000256" key="4">
    <source>
        <dbReference type="ARBA" id="ARBA00023125"/>
    </source>
</evidence>
<reference evidence="7 8" key="1">
    <citation type="submission" date="2020-12" db="EMBL/GenBank/DDBJ databases">
        <title>FDA dAtabase for Regulatory Grade micrObial Sequences (FDA-ARGOS): Supporting development and validation of Infectious Disease Dx tests.</title>
        <authorList>
            <person name="Nelson B."/>
            <person name="Plummer A."/>
            <person name="Tallon L."/>
            <person name="Sadzewicz L."/>
            <person name="Zhao X."/>
            <person name="Boylan J."/>
            <person name="Ott S."/>
            <person name="Bowen H."/>
            <person name="Vavikolanu K."/>
            <person name="Mehta A."/>
            <person name="Aluvathingal J."/>
            <person name="Nadendla S."/>
            <person name="Myers T."/>
            <person name="Yan Y."/>
            <person name="Sichtig H."/>
        </authorList>
    </citation>
    <scope>NUCLEOTIDE SEQUENCE [LARGE SCALE GENOMIC DNA]</scope>
    <source>
        <strain evidence="7 8">FDAARGOS_899</strain>
    </source>
</reference>
<dbReference type="EMBL" id="CP065687">
    <property type="protein sequence ID" value="QPS47301.1"/>
    <property type="molecule type" value="Genomic_DNA"/>
</dbReference>
<dbReference type="InterPro" id="IPR039425">
    <property type="entry name" value="RNA_pol_sigma-70-like"/>
</dbReference>
<dbReference type="InterPro" id="IPR036388">
    <property type="entry name" value="WH-like_DNA-bd_sf"/>
</dbReference>
<dbReference type="GO" id="GO:0006352">
    <property type="term" value="P:DNA-templated transcription initiation"/>
    <property type="evidence" value="ECO:0007669"/>
    <property type="project" value="InterPro"/>
</dbReference>
<evidence type="ECO:0000256" key="1">
    <source>
        <dbReference type="ARBA" id="ARBA00010641"/>
    </source>
</evidence>
<dbReference type="InterPro" id="IPR013249">
    <property type="entry name" value="RNA_pol_sigma70_r4_t2"/>
</dbReference>
<keyword evidence="4" id="KW-0238">DNA-binding</keyword>
<accession>A0A7U4PA64</accession>
<evidence type="ECO:0000256" key="2">
    <source>
        <dbReference type="ARBA" id="ARBA00023015"/>
    </source>
</evidence>
<dbReference type="InterPro" id="IPR014284">
    <property type="entry name" value="RNA_pol_sigma-70_dom"/>
</dbReference>
<sequence length="220" mass="24287">MTDDIRHDGARLRTNEPDAAPSAPDDACARPAIRADGSPDWSTLMARAQAGDRDAYRRLLASVTPYLRRFAARHGVHADAVEDVVQDILITVHEVRRTYDPGRPFGPWLVAIAGRRVVDALRRSGRAAAREVPLDPEHETLPAAGANLMEETADARTLRDMLGRLPAGQRDAIRLLKLEEMSLKEAALATGMTVAALKVAVHRGIATLRRLLQEREEERR</sequence>
<evidence type="ECO:0000256" key="5">
    <source>
        <dbReference type="ARBA" id="ARBA00023163"/>
    </source>
</evidence>
<evidence type="ECO:0000256" key="3">
    <source>
        <dbReference type="ARBA" id="ARBA00023082"/>
    </source>
</evidence>
<dbReference type="InterPro" id="IPR007627">
    <property type="entry name" value="RNA_pol_sigma70_r2"/>
</dbReference>
<protein>
    <submittedName>
        <fullName evidence="7">Sigma-70 family RNA polymerase sigma factor</fullName>
    </submittedName>
</protein>
<keyword evidence="5" id="KW-0804">Transcription</keyword>
<keyword evidence="3" id="KW-0731">Sigma factor</keyword>
<dbReference type="NCBIfam" id="TIGR02937">
    <property type="entry name" value="sigma70-ECF"/>
    <property type="match status" value="1"/>
</dbReference>
<comment type="similarity">
    <text evidence="1">Belongs to the sigma-70 factor family. ECF subfamily.</text>
</comment>
<dbReference type="PANTHER" id="PTHR43133">
    <property type="entry name" value="RNA POLYMERASE ECF-TYPE SIGMA FACTO"/>
    <property type="match status" value="1"/>
</dbReference>
<dbReference type="RefSeq" id="WP_006027320.1">
    <property type="nucleotide sequence ID" value="NZ_CM003627.1"/>
</dbReference>
<evidence type="ECO:0000313" key="7">
    <source>
        <dbReference type="EMBL" id="QPS47301.1"/>
    </source>
</evidence>
<accession>A0A7T2U7U7</accession>
<dbReference type="Pfam" id="PF04542">
    <property type="entry name" value="Sigma70_r2"/>
    <property type="match status" value="1"/>
</dbReference>
<dbReference type="InterPro" id="IPR013324">
    <property type="entry name" value="RNA_pol_sigma_r3/r4-like"/>
</dbReference>
<dbReference type="AlphaFoldDB" id="A0A7U4PA64"/>